<organism evidence="1 2">
    <name type="scientific">Calothrix parasitica NIES-267</name>
    <dbReference type="NCBI Taxonomy" id="1973488"/>
    <lineage>
        <taxon>Bacteria</taxon>
        <taxon>Bacillati</taxon>
        <taxon>Cyanobacteriota</taxon>
        <taxon>Cyanophyceae</taxon>
        <taxon>Nostocales</taxon>
        <taxon>Calotrichaceae</taxon>
        <taxon>Calothrix</taxon>
    </lineage>
</organism>
<accession>A0A1Z4LPR7</accession>
<dbReference type="Proteomes" id="UP000218418">
    <property type="component" value="Chromosome"/>
</dbReference>
<protein>
    <submittedName>
        <fullName evidence="1">Uncharacterized protein</fullName>
    </submittedName>
</protein>
<keyword evidence="2" id="KW-1185">Reference proteome</keyword>
<dbReference type="OrthoDB" id="582244at2"/>
<evidence type="ECO:0000313" key="1">
    <source>
        <dbReference type="EMBL" id="BAY83240.1"/>
    </source>
</evidence>
<sequence length="143" mass="16644">MVNHLYKNFLSNIEEYKASEDFWRDLCESILIKKCGCEHGWKVWLNVVFLDGNSIYSLISPDNRKGIDINQDKPTEEKINIAAWMDKFGPIDVIQDYAEEIVISCELSEESAQIVREMIEIWVEGSTSYEEMEKVIEEKITSI</sequence>
<proteinExistence type="predicted"/>
<dbReference type="EMBL" id="AP018227">
    <property type="protein sequence ID" value="BAY83240.1"/>
    <property type="molecule type" value="Genomic_DNA"/>
</dbReference>
<name>A0A1Z4LPR7_9CYAN</name>
<dbReference type="AlphaFoldDB" id="A0A1Z4LPR7"/>
<reference evidence="1 2" key="1">
    <citation type="submission" date="2017-06" db="EMBL/GenBank/DDBJ databases">
        <title>Genome sequencing of cyanobaciteial culture collection at National Institute for Environmental Studies (NIES).</title>
        <authorList>
            <person name="Hirose Y."/>
            <person name="Shimura Y."/>
            <person name="Fujisawa T."/>
            <person name="Nakamura Y."/>
            <person name="Kawachi M."/>
        </authorList>
    </citation>
    <scope>NUCLEOTIDE SEQUENCE [LARGE SCALE GENOMIC DNA]</scope>
    <source>
        <strain evidence="1 2">NIES-267</strain>
    </source>
</reference>
<gene>
    <name evidence="1" type="ORF">NIES267_27270</name>
</gene>
<evidence type="ECO:0000313" key="2">
    <source>
        <dbReference type="Proteomes" id="UP000218418"/>
    </source>
</evidence>